<dbReference type="RefSeq" id="WP_189189343.1">
    <property type="nucleotide sequence ID" value="NZ_BMMM01000012.1"/>
</dbReference>
<organism evidence="2 3">
    <name type="scientific">Streptomyces albiflavescens</name>
    <dbReference type="NCBI Taxonomy" id="1623582"/>
    <lineage>
        <taxon>Bacteria</taxon>
        <taxon>Bacillati</taxon>
        <taxon>Actinomycetota</taxon>
        <taxon>Actinomycetes</taxon>
        <taxon>Kitasatosporales</taxon>
        <taxon>Streptomycetaceae</taxon>
        <taxon>Streptomyces</taxon>
    </lineage>
</organism>
<evidence type="ECO:0008006" key="4">
    <source>
        <dbReference type="Google" id="ProtNLM"/>
    </source>
</evidence>
<dbReference type="EMBL" id="BMMM01000012">
    <property type="protein sequence ID" value="GGN78385.1"/>
    <property type="molecule type" value="Genomic_DNA"/>
</dbReference>
<gene>
    <name evidence="2" type="ORF">GCM10011579_061550</name>
</gene>
<proteinExistence type="predicted"/>
<evidence type="ECO:0000256" key="1">
    <source>
        <dbReference type="SAM" id="SignalP"/>
    </source>
</evidence>
<dbReference type="PROSITE" id="PS51257">
    <property type="entry name" value="PROKAR_LIPOPROTEIN"/>
    <property type="match status" value="1"/>
</dbReference>
<dbReference type="AlphaFoldDB" id="A0A917Y8N3"/>
<keyword evidence="1" id="KW-0732">Signal</keyword>
<accession>A0A917Y8N3</accession>
<dbReference type="Proteomes" id="UP000600365">
    <property type="component" value="Unassembled WGS sequence"/>
</dbReference>
<protein>
    <recommendedName>
        <fullName evidence="4">Lipoprotein</fullName>
    </recommendedName>
</protein>
<keyword evidence="3" id="KW-1185">Reference proteome</keyword>
<sequence length="153" mass="15347">MRRTTHHRTIALAALTLLLAAGCGTQSGSDAGGSGTVSPSPTTSHKGCAEAKAELGAADTGRTFCLTTGDVLRISLDGTTSRPWAPVKVGGSGLEATNSGIVLQPGDASAAFKAVSAGTAQLTSSRPLCPSDPARISCKGLQDWTVTVVVTKP</sequence>
<feature type="signal peptide" evidence="1">
    <location>
        <begin position="1"/>
        <end position="28"/>
    </location>
</feature>
<evidence type="ECO:0000313" key="2">
    <source>
        <dbReference type="EMBL" id="GGN78385.1"/>
    </source>
</evidence>
<comment type="caution">
    <text evidence="2">The sequence shown here is derived from an EMBL/GenBank/DDBJ whole genome shotgun (WGS) entry which is preliminary data.</text>
</comment>
<reference evidence="2 3" key="1">
    <citation type="journal article" date="2014" name="Int. J. Syst. Evol. Microbiol.">
        <title>Complete genome sequence of Corynebacterium casei LMG S-19264T (=DSM 44701T), isolated from a smear-ripened cheese.</title>
        <authorList>
            <consortium name="US DOE Joint Genome Institute (JGI-PGF)"/>
            <person name="Walter F."/>
            <person name="Albersmeier A."/>
            <person name="Kalinowski J."/>
            <person name="Ruckert C."/>
        </authorList>
    </citation>
    <scope>NUCLEOTIDE SEQUENCE [LARGE SCALE GENOMIC DNA]</scope>
    <source>
        <strain evidence="2 3">CGMCC 4.7111</strain>
    </source>
</reference>
<evidence type="ECO:0000313" key="3">
    <source>
        <dbReference type="Proteomes" id="UP000600365"/>
    </source>
</evidence>
<name>A0A917Y8N3_9ACTN</name>
<feature type="chain" id="PRO_5039103110" description="Lipoprotein" evidence="1">
    <location>
        <begin position="29"/>
        <end position="153"/>
    </location>
</feature>